<keyword evidence="3" id="KW-1185">Reference proteome</keyword>
<gene>
    <name evidence="2" type="ORF">K450DRAFT_228043</name>
</gene>
<dbReference type="GeneID" id="75912195"/>
<evidence type="ECO:0000313" key="3">
    <source>
        <dbReference type="Proteomes" id="UP001206595"/>
    </source>
</evidence>
<dbReference type="RefSeq" id="XP_051447245.1">
    <property type="nucleotide sequence ID" value="XM_051586847.1"/>
</dbReference>
<reference evidence="2" key="1">
    <citation type="submission" date="2021-06" db="EMBL/GenBank/DDBJ databases">
        <authorList>
            <consortium name="DOE Joint Genome Institute"/>
            <person name="Mondo S.J."/>
            <person name="Amses K.R."/>
            <person name="Simmons D.R."/>
            <person name="Longcore J.E."/>
            <person name="Seto K."/>
            <person name="Alves G.H."/>
            <person name="Bonds A.E."/>
            <person name="Quandt C.A."/>
            <person name="Davis W.J."/>
            <person name="Chang Y."/>
            <person name="Letcher P.M."/>
            <person name="Powell M.J."/>
            <person name="Kuo A."/>
            <person name="Labutti K."/>
            <person name="Pangilinan J."/>
            <person name="Andreopoulos W."/>
            <person name="Tritt A."/>
            <person name="Riley R."/>
            <person name="Hundley H."/>
            <person name="Johnson J."/>
            <person name="Lipzen A."/>
            <person name="Barry K."/>
            <person name="Berbee M.L."/>
            <person name="Buchler N.E."/>
            <person name="Grigoriev I.V."/>
            <person name="Spatafora J.W."/>
            <person name="Stajich J.E."/>
            <person name="James T.Y."/>
        </authorList>
    </citation>
    <scope>NUCLEOTIDE SEQUENCE</scope>
    <source>
        <strain evidence="2">AG</strain>
    </source>
</reference>
<name>A0AAD5HH49_UMBRA</name>
<organism evidence="2 3">
    <name type="scientific">Umbelopsis ramanniana AG</name>
    <dbReference type="NCBI Taxonomy" id="1314678"/>
    <lineage>
        <taxon>Eukaryota</taxon>
        <taxon>Fungi</taxon>
        <taxon>Fungi incertae sedis</taxon>
        <taxon>Mucoromycota</taxon>
        <taxon>Mucoromycotina</taxon>
        <taxon>Umbelopsidomycetes</taxon>
        <taxon>Umbelopsidales</taxon>
        <taxon>Umbelopsidaceae</taxon>
        <taxon>Umbelopsis</taxon>
    </lineage>
</organism>
<accession>A0AAD5HH49</accession>
<keyword evidence="1" id="KW-0812">Transmembrane</keyword>
<evidence type="ECO:0000313" key="2">
    <source>
        <dbReference type="EMBL" id="KAI8582241.1"/>
    </source>
</evidence>
<dbReference type="Proteomes" id="UP001206595">
    <property type="component" value="Unassembled WGS sequence"/>
</dbReference>
<proteinExistence type="predicted"/>
<dbReference type="AlphaFoldDB" id="A0AAD5HH49"/>
<reference evidence="2" key="2">
    <citation type="journal article" date="2022" name="Proc. Natl. Acad. Sci. U.S.A.">
        <title>Diploid-dominant life cycles characterize the early evolution of Fungi.</title>
        <authorList>
            <person name="Amses K.R."/>
            <person name="Simmons D.R."/>
            <person name="Longcore J.E."/>
            <person name="Mondo S.J."/>
            <person name="Seto K."/>
            <person name="Jeronimo G.H."/>
            <person name="Bonds A.E."/>
            <person name="Quandt C.A."/>
            <person name="Davis W.J."/>
            <person name="Chang Y."/>
            <person name="Federici B.A."/>
            <person name="Kuo A."/>
            <person name="LaButti K."/>
            <person name="Pangilinan J."/>
            <person name="Andreopoulos W."/>
            <person name="Tritt A."/>
            <person name="Riley R."/>
            <person name="Hundley H."/>
            <person name="Johnson J."/>
            <person name="Lipzen A."/>
            <person name="Barry K."/>
            <person name="Lang B.F."/>
            <person name="Cuomo C.A."/>
            <person name="Buchler N.E."/>
            <person name="Grigoriev I.V."/>
            <person name="Spatafora J.W."/>
            <person name="Stajich J.E."/>
            <person name="James T.Y."/>
        </authorList>
    </citation>
    <scope>NUCLEOTIDE SEQUENCE</scope>
    <source>
        <strain evidence="2">AG</strain>
    </source>
</reference>
<keyword evidence="1" id="KW-1133">Transmembrane helix</keyword>
<comment type="caution">
    <text evidence="2">The sequence shown here is derived from an EMBL/GenBank/DDBJ whole genome shotgun (WGS) entry which is preliminary data.</text>
</comment>
<evidence type="ECO:0000256" key="1">
    <source>
        <dbReference type="SAM" id="Phobius"/>
    </source>
</evidence>
<feature type="transmembrane region" description="Helical" evidence="1">
    <location>
        <begin position="12"/>
        <end position="31"/>
    </location>
</feature>
<sequence length="82" mass="9871">MLQKSLAYNIHAAHFIEMTFYIAQLFCRLVAASEEKKRKFESGYNGRYFNRAMGSHLRQCPRLLYYHHCNLYKYSFQQLPDI</sequence>
<dbReference type="EMBL" id="MU620901">
    <property type="protein sequence ID" value="KAI8582241.1"/>
    <property type="molecule type" value="Genomic_DNA"/>
</dbReference>
<keyword evidence="1" id="KW-0472">Membrane</keyword>
<protein>
    <submittedName>
        <fullName evidence="2">Uncharacterized protein</fullName>
    </submittedName>
</protein>